<comment type="similarity">
    <text evidence="2">Belongs to the bacterial PQQ dehydrogenase family.</text>
</comment>
<protein>
    <recommendedName>
        <fullName evidence="5 6">Pyrrolo-quinoline quinone repeat domain-containing protein</fullName>
    </recommendedName>
</protein>
<proteinExistence type="inferred from homology"/>
<dbReference type="Pfam" id="PF01011">
    <property type="entry name" value="PQQ"/>
    <property type="match status" value="2"/>
</dbReference>
<comment type="caution">
    <text evidence="7">The sequence shown here is derived from an EMBL/GenBank/DDBJ whole genome shotgun (WGS) entry which is preliminary data.</text>
</comment>
<dbReference type="AlphaFoldDB" id="A0AAD3S609"/>
<evidence type="ECO:0000259" key="6">
    <source>
        <dbReference type="Pfam" id="PF13360"/>
    </source>
</evidence>
<accession>A0AAD3S609</accession>
<keyword evidence="3" id="KW-0560">Oxidoreductase</keyword>
<dbReference type="InterPro" id="IPR011047">
    <property type="entry name" value="Quinoprotein_ADH-like_sf"/>
</dbReference>
<evidence type="ECO:0000256" key="1">
    <source>
        <dbReference type="ARBA" id="ARBA00001931"/>
    </source>
</evidence>
<evidence type="ECO:0000259" key="5">
    <source>
        <dbReference type="Pfam" id="PF01011"/>
    </source>
</evidence>
<organism evidence="7 8">
    <name type="scientific">Nepenthes gracilis</name>
    <name type="common">Slender pitcher plant</name>
    <dbReference type="NCBI Taxonomy" id="150966"/>
    <lineage>
        <taxon>Eukaryota</taxon>
        <taxon>Viridiplantae</taxon>
        <taxon>Streptophyta</taxon>
        <taxon>Embryophyta</taxon>
        <taxon>Tracheophyta</taxon>
        <taxon>Spermatophyta</taxon>
        <taxon>Magnoliopsida</taxon>
        <taxon>eudicotyledons</taxon>
        <taxon>Gunneridae</taxon>
        <taxon>Pentapetalae</taxon>
        <taxon>Caryophyllales</taxon>
        <taxon>Nepenthaceae</taxon>
        <taxon>Nepenthes</taxon>
    </lineage>
</organism>
<keyword evidence="8" id="KW-1185">Reference proteome</keyword>
<reference evidence="7" key="1">
    <citation type="submission" date="2023-05" db="EMBL/GenBank/DDBJ databases">
        <title>Nepenthes gracilis genome sequencing.</title>
        <authorList>
            <person name="Fukushima K."/>
        </authorList>
    </citation>
    <scope>NUCLEOTIDE SEQUENCE</scope>
    <source>
        <strain evidence="7">SING2019-196</strain>
    </source>
</reference>
<evidence type="ECO:0000256" key="2">
    <source>
        <dbReference type="ARBA" id="ARBA00008156"/>
    </source>
</evidence>
<dbReference type="EMBL" id="BSYO01000005">
    <property type="protein sequence ID" value="GMH05137.1"/>
    <property type="molecule type" value="Genomic_DNA"/>
</dbReference>
<name>A0AAD3S609_NEPGR</name>
<dbReference type="Gene3D" id="2.140.10.10">
    <property type="entry name" value="Quinoprotein alcohol dehydrogenase-like superfamily"/>
    <property type="match status" value="1"/>
</dbReference>
<evidence type="ECO:0000256" key="4">
    <source>
        <dbReference type="SAM" id="SignalP"/>
    </source>
</evidence>
<dbReference type="InterPro" id="IPR002372">
    <property type="entry name" value="PQQ_rpt_dom"/>
</dbReference>
<dbReference type="PANTHER" id="PTHR32303:SF10">
    <property type="entry name" value="OUTER MEMBRANE PROTEIN ASSEMBLY FACTOR BAMB"/>
    <property type="match status" value="1"/>
</dbReference>
<dbReference type="Proteomes" id="UP001279734">
    <property type="component" value="Unassembled WGS sequence"/>
</dbReference>
<dbReference type="SMART" id="SM00564">
    <property type="entry name" value="PQQ"/>
    <property type="match status" value="5"/>
</dbReference>
<dbReference type="InterPro" id="IPR018391">
    <property type="entry name" value="PQQ_b-propeller_rpt"/>
</dbReference>
<feature type="chain" id="PRO_5042074282" description="Pyrrolo-quinoline quinone repeat domain-containing protein" evidence="4">
    <location>
        <begin position="27"/>
        <end position="540"/>
    </location>
</feature>
<evidence type="ECO:0000256" key="3">
    <source>
        <dbReference type="ARBA" id="ARBA00023002"/>
    </source>
</evidence>
<dbReference type="PANTHER" id="PTHR32303">
    <property type="entry name" value="QUINOPROTEIN ALCOHOL DEHYDROGENASE (CYTOCHROME C)"/>
    <property type="match status" value="1"/>
</dbReference>
<sequence length="540" mass="57587">MAQDSNINPLIPSLVTILLVLVAVNSQPWHDHGTKANWVNHGGDLHNKRYASKEKRISPETVSKLHLKWKFEAGRDITATPAIFKGTIYFPSWDGWVYAVKASDGSLVWKQNLHQLTGLNATGFVYGVNTTVSRATPTVAGDCNLLIVGIYGPAIVIALKRLTGHLVWMTRLDDSSAALITMSGTYFDGGFYVGVSSLEEGFSIEKCCTFRGSFAKLNVHSGAIMWQTFMLPNNNGELGGYAGAAVWGSSPSIDIGRKLVYIATGNLYSAPSRIEQCQAKQNKQSRPTQPDPCIEPDNHSNSILALDLHTGKIKWYHQLGGYDVWFLACNNLSTANCPPGPNPDADFGEAPMLLSVHINGTKRDIAVAVQKSGIAWVLDRGNGNLIYFTEAGPGGIGGGGTWGAATDEKIIYTNIANSGGQNFTLKPSNKITTAGGWVAIDAKTGMIKWSIENPSNATASGPVTVANGVVFVGSTNGQGTIYALDSKAGKVLWSYNTGATVFGGFSVSNGCVYIGNGYKVNIGILSPSFTAGKSLFAFCV</sequence>
<evidence type="ECO:0000313" key="8">
    <source>
        <dbReference type="Proteomes" id="UP001279734"/>
    </source>
</evidence>
<feature type="signal peptide" evidence="4">
    <location>
        <begin position="1"/>
        <end position="26"/>
    </location>
</feature>
<feature type="domain" description="Pyrrolo-quinoline quinone repeat" evidence="5">
    <location>
        <begin position="241"/>
        <end position="387"/>
    </location>
</feature>
<evidence type="ECO:0000313" key="7">
    <source>
        <dbReference type="EMBL" id="GMH05137.1"/>
    </source>
</evidence>
<feature type="domain" description="Pyrrolo-quinoline quinone repeat" evidence="6">
    <location>
        <begin position="436"/>
        <end position="513"/>
    </location>
</feature>
<keyword evidence="4" id="KW-0732">Signal</keyword>
<dbReference type="Pfam" id="PF13360">
    <property type="entry name" value="PQQ_2"/>
    <property type="match status" value="1"/>
</dbReference>
<dbReference type="GO" id="GO:0016491">
    <property type="term" value="F:oxidoreductase activity"/>
    <property type="evidence" value="ECO:0007669"/>
    <property type="project" value="UniProtKB-KW"/>
</dbReference>
<feature type="domain" description="Pyrrolo-quinoline quinone repeat" evidence="5">
    <location>
        <begin position="38"/>
        <end position="165"/>
    </location>
</feature>
<dbReference type="SUPFAM" id="SSF50998">
    <property type="entry name" value="Quinoprotein alcohol dehydrogenase-like"/>
    <property type="match status" value="1"/>
</dbReference>
<comment type="cofactor">
    <cofactor evidence="1">
        <name>pyrroloquinoline quinone</name>
        <dbReference type="ChEBI" id="CHEBI:58442"/>
    </cofactor>
</comment>
<gene>
    <name evidence="7" type="ORF">Nepgr_006977</name>
</gene>